<dbReference type="Pfam" id="PF13976">
    <property type="entry name" value="gag_pre-integrs"/>
    <property type="match status" value="1"/>
</dbReference>
<dbReference type="Pfam" id="PF25597">
    <property type="entry name" value="SH3_retrovirus"/>
    <property type="match status" value="1"/>
</dbReference>
<dbReference type="InterPro" id="IPR025724">
    <property type="entry name" value="GAG-pre-integrase_dom"/>
</dbReference>
<comment type="caution">
    <text evidence="3">The sequence shown here is derived from an EMBL/GenBank/DDBJ whole genome shotgun (WGS) entry which is preliminary data.</text>
</comment>
<feature type="non-terminal residue" evidence="3">
    <location>
        <position position="1"/>
    </location>
</feature>
<dbReference type="AlphaFoldDB" id="A0A392MMJ6"/>
<dbReference type="InterPro" id="IPR036397">
    <property type="entry name" value="RNaseH_sf"/>
</dbReference>
<dbReference type="EMBL" id="LXQA010014480">
    <property type="protein sequence ID" value="MCH88601.1"/>
    <property type="molecule type" value="Genomic_DNA"/>
</dbReference>
<dbReference type="InterPro" id="IPR039537">
    <property type="entry name" value="Retrotran_Ty1/copia-like"/>
</dbReference>
<reference evidence="3 4" key="1">
    <citation type="journal article" date="2018" name="Front. Plant Sci.">
        <title>Red Clover (Trifolium pratense) and Zigzag Clover (T. medium) - A Picture of Genomic Similarities and Differences.</title>
        <authorList>
            <person name="Dluhosova J."/>
            <person name="Istvanek J."/>
            <person name="Nedelnik J."/>
            <person name="Repkova J."/>
        </authorList>
    </citation>
    <scope>NUCLEOTIDE SEQUENCE [LARGE SCALE GENOMIC DNA]</scope>
    <source>
        <strain evidence="4">cv. 10/8</strain>
        <tissue evidence="3">Leaf</tissue>
    </source>
</reference>
<proteinExistence type="predicted"/>
<dbReference type="PROSITE" id="PS50994">
    <property type="entry name" value="INTEGRASE"/>
    <property type="match status" value="1"/>
</dbReference>
<name>A0A392MMJ6_9FABA</name>
<dbReference type="Proteomes" id="UP000265520">
    <property type="component" value="Unassembled WGS sequence"/>
</dbReference>
<dbReference type="GO" id="GO:0015074">
    <property type="term" value="P:DNA integration"/>
    <property type="evidence" value="ECO:0007669"/>
    <property type="project" value="InterPro"/>
</dbReference>
<dbReference type="SUPFAM" id="SSF53098">
    <property type="entry name" value="Ribonuclease H-like"/>
    <property type="match status" value="1"/>
</dbReference>
<dbReference type="Pfam" id="PF00665">
    <property type="entry name" value="rve"/>
    <property type="match status" value="1"/>
</dbReference>
<dbReference type="PANTHER" id="PTHR42648:SF31">
    <property type="entry name" value="RNA-DIRECTED DNA POLYMERASE"/>
    <property type="match status" value="1"/>
</dbReference>
<organism evidence="3 4">
    <name type="scientific">Trifolium medium</name>
    <dbReference type="NCBI Taxonomy" id="97028"/>
    <lineage>
        <taxon>Eukaryota</taxon>
        <taxon>Viridiplantae</taxon>
        <taxon>Streptophyta</taxon>
        <taxon>Embryophyta</taxon>
        <taxon>Tracheophyta</taxon>
        <taxon>Spermatophyta</taxon>
        <taxon>Magnoliopsida</taxon>
        <taxon>eudicotyledons</taxon>
        <taxon>Gunneridae</taxon>
        <taxon>Pentapetalae</taxon>
        <taxon>rosids</taxon>
        <taxon>fabids</taxon>
        <taxon>Fabales</taxon>
        <taxon>Fabaceae</taxon>
        <taxon>Papilionoideae</taxon>
        <taxon>50 kb inversion clade</taxon>
        <taxon>NPAAA clade</taxon>
        <taxon>Hologalegina</taxon>
        <taxon>IRL clade</taxon>
        <taxon>Trifolieae</taxon>
        <taxon>Trifolium</taxon>
    </lineage>
</organism>
<sequence length="421" mass="47723">DVKSKRMIGLGNHVEGLYKLQLDDSFLTVQANNLYVSPSINTTESSHQLIPTSALWHFRLGHVSNSRLSHMIKLYPSVFVDHKAVCDICHYAKQRKLPFSLSSSIAQCKFALLHLDIWGPIAIPSVHGHRYFLTIVDDHTRFVWIILLKSKAEVSHKVQSFILMIENQHQFTPKTIRTDNGPEFSLPSFYSSKGIIHQKSCVETPQQNGRVERKHQHILNVGRALLYQSKLPKQYWSYALLHATFLINRVPTPILHHLSPYQKLYDKVPDLNTFKVFGSLCFASTLTTHRTKLDPRARKSLFLGYTNGFKGYVLLDLNSKEIFISRHVNFHEHILPYPSQPSSPTANWDYFPSSNPQPPPSAPLPCPTDNPLPSSPIIDSSPITPPPPLPPRTSTRIKHKPSHLHDYICTTSTDSSNSSPP</sequence>
<gene>
    <name evidence="3" type="ORF">A2U01_0009492</name>
</gene>
<protein>
    <submittedName>
        <fullName evidence="3">Peptide transporter PTR2</fullName>
    </submittedName>
</protein>
<dbReference type="Gene3D" id="3.30.420.10">
    <property type="entry name" value="Ribonuclease H-like superfamily/Ribonuclease H"/>
    <property type="match status" value="1"/>
</dbReference>
<dbReference type="InterPro" id="IPR012337">
    <property type="entry name" value="RNaseH-like_sf"/>
</dbReference>
<evidence type="ECO:0000313" key="3">
    <source>
        <dbReference type="EMBL" id="MCH88601.1"/>
    </source>
</evidence>
<dbReference type="InterPro" id="IPR057670">
    <property type="entry name" value="SH3_retrovirus"/>
</dbReference>
<evidence type="ECO:0000256" key="1">
    <source>
        <dbReference type="SAM" id="MobiDB-lite"/>
    </source>
</evidence>
<evidence type="ECO:0000313" key="4">
    <source>
        <dbReference type="Proteomes" id="UP000265520"/>
    </source>
</evidence>
<dbReference type="InterPro" id="IPR001584">
    <property type="entry name" value="Integrase_cat-core"/>
</dbReference>
<feature type="non-terminal residue" evidence="3">
    <location>
        <position position="421"/>
    </location>
</feature>
<evidence type="ECO:0000259" key="2">
    <source>
        <dbReference type="PROSITE" id="PS50994"/>
    </source>
</evidence>
<keyword evidence="4" id="KW-1185">Reference proteome</keyword>
<dbReference type="GO" id="GO:0003676">
    <property type="term" value="F:nucleic acid binding"/>
    <property type="evidence" value="ECO:0007669"/>
    <property type="project" value="InterPro"/>
</dbReference>
<feature type="region of interest" description="Disordered" evidence="1">
    <location>
        <begin position="346"/>
        <end position="421"/>
    </location>
</feature>
<feature type="domain" description="Integrase catalytic" evidence="2">
    <location>
        <begin position="94"/>
        <end position="268"/>
    </location>
</feature>
<accession>A0A392MMJ6</accession>
<feature type="compositionally biased region" description="Pro residues" evidence="1">
    <location>
        <begin position="355"/>
        <end position="374"/>
    </location>
</feature>
<feature type="compositionally biased region" description="Low complexity" evidence="1">
    <location>
        <begin position="410"/>
        <end position="421"/>
    </location>
</feature>
<dbReference type="PANTHER" id="PTHR42648">
    <property type="entry name" value="TRANSPOSASE, PUTATIVE-RELATED"/>
    <property type="match status" value="1"/>
</dbReference>